<keyword evidence="1" id="KW-0805">Transcription regulation</keyword>
<dbReference type="PROSITE" id="PS51000">
    <property type="entry name" value="HTH_DEOR_2"/>
    <property type="match status" value="1"/>
</dbReference>
<proteinExistence type="predicted"/>
<feature type="domain" description="HTH deoR-type" evidence="4">
    <location>
        <begin position="3"/>
        <end position="58"/>
    </location>
</feature>
<protein>
    <submittedName>
        <fullName evidence="5">DeoR family transcriptional regulator</fullName>
    </submittedName>
</protein>
<dbReference type="RefSeq" id="WP_068723181.1">
    <property type="nucleotide sequence ID" value="NZ_LSKU01000001.1"/>
</dbReference>
<evidence type="ECO:0000259" key="4">
    <source>
        <dbReference type="PROSITE" id="PS51000"/>
    </source>
</evidence>
<reference evidence="5 6" key="1">
    <citation type="submission" date="2016-02" db="EMBL/GenBank/DDBJ databases">
        <title>Draft Genome for Tepidibacillus decaturensis nov. sp. Strain Z9, an Anaerobic, Moderately Thermophilic and Heterotrophic Bacterium from Deep Subsurface of the Illinois Basin, USA.</title>
        <authorList>
            <person name="Dong Y."/>
            <person name="Chang J.Y."/>
            <person name="Sanford R."/>
            <person name="Fouke B.W."/>
        </authorList>
    </citation>
    <scope>NUCLEOTIDE SEQUENCE [LARGE SCALE GENOMIC DNA]</scope>
    <source>
        <strain evidence="5 6">Z9</strain>
    </source>
</reference>
<dbReference type="AlphaFoldDB" id="A0A135L261"/>
<dbReference type="Gene3D" id="3.40.50.1360">
    <property type="match status" value="1"/>
</dbReference>
<keyword evidence="6" id="KW-1185">Reference proteome</keyword>
<dbReference type="InterPro" id="IPR036388">
    <property type="entry name" value="WH-like_DNA-bd_sf"/>
</dbReference>
<sequence>MFSEERKTKILEYVQKYARASVPELAELFQVSESTVRRDLKELEDEKLIKRTHGGAIPIEGVNFEPTFQEKEDRYSKEKEMIAKKATDFIEEGDTILLDSGTTIYYLVKELKRFNRLTVVTNSLVFAQELQDIKGIEVIIIGGSLRKETLALVGPFAEQSLSMIKVDKAFIATNGIDLKEGITTPNLLEAATKRRMIQSAKQVILLTDHSKIGKVAFAKVADLQEIDKYVIDDGISESVVKQLNDLGVDLYLVSS</sequence>
<evidence type="ECO:0000313" key="5">
    <source>
        <dbReference type="EMBL" id="KXG43104.1"/>
    </source>
</evidence>
<dbReference type="Gene3D" id="1.10.10.10">
    <property type="entry name" value="Winged helix-like DNA-binding domain superfamily/Winged helix DNA-binding domain"/>
    <property type="match status" value="1"/>
</dbReference>
<accession>A0A135L261</accession>
<dbReference type="STRING" id="1413211.U473_02980"/>
<evidence type="ECO:0000256" key="3">
    <source>
        <dbReference type="ARBA" id="ARBA00023163"/>
    </source>
</evidence>
<name>A0A135L261_9BACI</name>
<dbReference type="Proteomes" id="UP000070352">
    <property type="component" value="Unassembled WGS sequence"/>
</dbReference>
<dbReference type="SUPFAM" id="SSF100950">
    <property type="entry name" value="NagB/RpiA/CoA transferase-like"/>
    <property type="match status" value="1"/>
</dbReference>
<dbReference type="PROSITE" id="PS00894">
    <property type="entry name" value="HTH_DEOR_1"/>
    <property type="match status" value="1"/>
</dbReference>
<dbReference type="InterPro" id="IPR050313">
    <property type="entry name" value="Carb_Metab_HTH_regulators"/>
</dbReference>
<dbReference type="SMART" id="SM01134">
    <property type="entry name" value="DeoRC"/>
    <property type="match status" value="1"/>
</dbReference>
<dbReference type="InterPro" id="IPR018356">
    <property type="entry name" value="Tscrpt_reg_HTH_DeoR_CS"/>
</dbReference>
<dbReference type="InterPro" id="IPR037171">
    <property type="entry name" value="NagB/RpiA_transferase-like"/>
</dbReference>
<gene>
    <name evidence="5" type="ORF">U473_02980</name>
</gene>
<evidence type="ECO:0000256" key="1">
    <source>
        <dbReference type="ARBA" id="ARBA00023015"/>
    </source>
</evidence>
<dbReference type="OrthoDB" id="9797223at2"/>
<organism evidence="5 6">
    <name type="scientific">Tepidibacillus decaturensis</name>
    <dbReference type="NCBI Taxonomy" id="1413211"/>
    <lineage>
        <taxon>Bacteria</taxon>
        <taxon>Bacillati</taxon>
        <taxon>Bacillota</taxon>
        <taxon>Bacilli</taxon>
        <taxon>Bacillales</taxon>
        <taxon>Bacillaceae</taxon>
        <taxon>Tepidibacillus</taxon>
    </lineage>
</organism>
<dbReference type="PANTHER" id="PTHR30363">
    <property type="entry name" value="HTH-TYPE TRANSCRIPTIONAL REGULATOR SRLR-RELATED"/>
    <property type="match status" value="1"/>
</dbReference>
<keyword evidence="2" id="KW-0238">DNA-binding</keyword>
<dbReference type="SUPFAM" id="SSF46785">
    <property type="entry name" value="Winged helix' DNA-binding domain"/>
    <property type="match status" value="1"/>
</dbReference>
<dbReference type="Pfam" id="PF00455">
    <property type="entry name" value="DeoRC"/>
    <property type="match status" value="1"/>
</dbReference>
<dbReference type="GO" id="GO:0003677">
    <property type="term" value="F:DNA binding"/>
    <property type="evidence" value="ECO:0007669"/>
    <property type="project" value="UniProtKB-KW"/>
</dbReference>
<dbReference type="EMBL" id="LSKU01000001">
    <property type="protein sequence ID" value="KXG43104.1"/>
    <property type="molecule type" value="Genomic_DNA"/>
</dbReference>
<dbReference type="GO" id="GO:0003700">
    <property type="term" value="F:DNA-binding transcription factor activity"/>
    <property type="evidence" value="ECO:0007669"/>
    <property type="project" value="InterPro"/>
</dbReference>
<dbReference type="InterPro" id="IPR014036">
    <property type="entry name" value="DeoR-like_C"/>
</dbReference>
<dbReference type="PRINTS" id="PR00037">
    <property type="entry name" value="HTHLACR"/>
</dbReference>
<dbReference type="Pfam" id="PF08220">
    <property type="entry name" value="HTH_DeoR"/>
    <property type="match status" value="1"/>
</dbReference>
<dbReference type="PANTHER" id="PTHR30363:SF44">
    <property type="entry name" value="AGA OPERON TRANSCRIPTIONAL REPRESSOR-RELATED"/>
    <property type="match status" value="1"/>
</dbReference>
<evidence type="ECO:0000256" key="2">
    <source>
        <dbReference type="ARBA" id="ARBA00023125"/>
    </source>
</evidence>
<comment type="caution">
    <text evidence="5">The sequence shown here is derived from an EMBL/GenBank/DDBJ whole genome shotgun (WGS) entry which is preliminary data.</text>
</comment>
<dbReference type="SMART" id="SM00420">
    <property type="entry name" value="HTH_DEOR"/>
    <property type="match status" value="1"/>
</dbReference>
<keyword evidence="3" id="KW-0804">Transcription</keyword>
<dbReference type="InterPro" id="IPR036390">
    <property type="entry name" value="WH_DNA-bd_sf"/>
</dbReference>
<evidence type="ECO:0000313" key="6">
    <source>
        <dbReference type="Proteomes" id="UP000070352"/>
    </source>
</evidence>
<dbReference type="InterPro" id="IPR001034">
    <property type="entry name" value="DeoR_HTH"/>
</dbReference>